<sequence>MMAPSIKRLKEIESELGTLVHWEKRPWVKIGIQLNAAHDWQGWEQNERSFSAWLADIAEKLELNPSNLWRYYSAIRWYNETLENEHWDGTKLPPAISLSNTTSPENIELLAKLQRVLPDREFKELASKVVFGKVSRSAMREVWEIYRPALQGKTARGRSSSAPRIDVENPTQMDAKWRADFVALIQHEASWTGASDPSLYKVIPAVSFYAEEGPKIEFDAVVLLQRSPKTPLEFHGVKILPPSSRIPKRTAALLGQKCDFIWFVSSDPDMSQGPDSTSGILIVVEAKVQVAQQPQNSSTTPNHSAELARTILQQVF</sequence>
<dbReference type="Proteomes" id="UP001279642">
    <property type="component" value="Unassembled WGS sequence"/>
</dbReference>
<name>A0ABU5ED85_9PROT</name>
<protein>
    <recommendedName>
        <fullName evidence="3">Restriction endonuclease</fullName>
    </recommendedName>
</protein>
<comment type="caution">
    <text evidence="1">The sequence shown here is derived from an EMBL/GenBank/DDBJ whole genome shotgun (WGS) entry which is preliminary data.</text>
</comment>
<evidence type="ECO:0000313" key="1">
    <source>
        <dbReference type="EMBL" id="MDY0883999.1"/>
    </source>
</evidence>
<dbReference type="RefSeq" id="WP_320509060.1">
    <property type="nucleotide sequence ID" value="NZ_JAXCLW010000003.1"/>
</dbReference>
<proteinExistence type="predicted"/>
<evidence type="ECO:0008006" key="3">
    <source>
        <dbReference type="Google" id="ProtNLM"/>
    </source>
</evidence>
<evidence type="ECO:0000313" key="2">
    <source>
        <dbReference type="Proteomes" id="UP001279642"/>
    </source>
</evidence>
<dbReference type="EMBL" id="JAXCLW010000003">
    <property type="protein sequence ID" value="MDY0883999.1"/>
    <property type="molecule type" value="Genomic_DNA"/>
</dbReference>
<gene>
    <name evidence="1" type="ORF">SMD27_14195</name>
</gene>
<reference evidence="1 2" key="1">
    <citation type="journal article" date="2016" name="Antonie Van Leeuwenhoek">
        <title>Dongia soli sp. nov., isolated from soil from Dokdo, Korea.</title>
        <authorList>
            <person name="Kim D.U."/>
            <person name="Lee H."/>
            <person name="Kim H."/>
            <person name="Kim S.G."/>
            <person name="Ka J.O."/>
        </authorList>
    </citation>
    <scope>NUCLEOTIDE SEQUENCE [LARGE SCALE GENOMIC DNA]</scope>
    <source>
        <strain evidence="1 2">D78</strain>
    </source>
</reference>
<keyword evidence="2" id="KW-1185">Reference proteome</keyword>
<accession>A0ABU5ED85</accession>
<organism evidence="1 2">
    <name type="scientific">Dongia soli</name>
    <dbReference type="NCBI Taxonomy" id="600628"/>
    <lineage>
        <taxon>Bacteria</taxon>
        <taxon>Pseudomonadati</taxon>
        <taxon>Pseudomonadota</taxon>
        <taxon>Alphaproteobacteria</taxon>
        <taxon>Rhodospirillales</taxon>
        <taxon>Dongiaceae</taxon>
        <taxon>Dongia</taxon>
    </lineage>
</organism>